<evidence type="ECO:0000256" key="3">
    <source>
        <dbReference type="ARBA" id="ARBA00011738"/>
    </source>
</evidence>
<dbReference type="FunFam" id="3.50.80.10:FF:000001">
    <property type="entry name" value="D-aminoacyl-tRNA deacylase"/>
    <property type="match status" value="1"/>
</dbReference>
<name>A0A1V6C9J1_UNCT6</name>
<dbReference type="NCBIfam" id="TIGR00256">
    <property type="entry name" value="D-aminoacyl-tRNA deacylase"/>
    <property type="match status" value="1"/>
</dbReference>
<dbReference type="Pfam" id="PF02580">
    <property type="entry name" value="Tyr_Deacylase"/>
    <property type="match status" value="1"/>
</dbReference>
<dbReference type="AlphaFoldDB" id="A0A1V6C9J1"/>
<comment type="catalytic activity">
    <reaction evidence="6">
        <text>a D-aminoacyl-tRNA + H2O = a tRNA + a D-alpha-amino acid + H(+)</text>
        <dbReference type="Rhea" id="RHEA:13953"/>
        <dbReference type="Rhea" id="RHEA-COMP:10123"/>
        <dbReference type="Rhea" id="RHEA-COMP:10124"/>
        <dbReference type="ChEBI" id="CHEBI:15377"/>
        <dbReference type="ChEBI" id="CHEBI:15378"/>
        <dbReference type="ChEBI" id="CHEBI:59871"/>
        <dbReference type="ChEBI" id="CHEBI:78442"/>
        <dbReference type="ChEBI" id="CHEBI:79333"/>
        <dbReference type="EC" id="3.1.1.96"/>
    </reaction>
</comment>
<comment type="catalytic activity">
    <reaction evidence="6">
        <text>glycyl-tRNA(Ala) + H2O = tRNA(Ala) + glycine + H(+)</text>
        <dbReference type="Rhea" id="RHEA:53744"/>
        <dbReference type="Rhea" id="RHEA-COMP:9657"/>
        <dbReference type="Rhea" id="RHEA-COMP:13640"/>
        <dbReference type="ChEBI" id="CHEBI:15377"/>
        <dbReference type="ChEBI" id="CHEBI:15378"/>
        <dbReference type="ChEBI" id="CHEBI:57305"/>
        <dbReference type="ChEBI" id="CHEBI:78442"/>
        <dbReference type="ChEBI" id="CHEBI:78522"/>
    </reaction>
</comment>
<dbReference type="GO" id="GO:0043908">
    <property type="term" value="F:Ser(Gly)-tRNA(Ala) hydrolase activity"/>
    <property type="evidence" value="ECO:0007669"/>
    <property type="project" value="UniProtKB-UniRule"/>
</dbReference>
<dbReference type="InterPro" id="IPR003732">
    <property type="entry name" value="Daa-tRNA_deacyls_DTD"/>
</dbReference>
<dbReference type="GO" id="GO:0106026">
    <property type="term" value="F:Gly-tRNA(Ala) deacylase activity"/>
    <property type="evidence" value="ECO:0007669"/>
    <property type="project" value="UniProtKB-UniRule"/>
</dbReference>
<comment type="caution">
    <text evidence="7">The sequence shown here is derived from an EMBL/GenBank/DDBJ whole genome shotgun (WGS) entry which is preliminary data.</text>
</comment>
<dbReference type="EMBL" id="MWDQ01000077">
    <property type="protein sequence ID" value="OQB73524.1"/>
    <property type="molecule type" value="Genomic_DNA"/>
</dbReference>
<dbReference type="GO" id="GO:0000049">
    <property type="term" value="F:tRNA binding"/>
    <property type="evidence" value="ECO:0007669"/>
    <property type="project" value="UniProtKB-UniRule"/>
</dbReference>
<dbReference type="Proteomes" id="UP000485562">
    <property type="component" value="Unassembled WGS sequence"/>
</dbReference>
<evidence type="ECO:0000256" key="6">
    <source>
        <dbReference type="HAMAP-Rule" id="MF_00518"/>
    </source>
</evidence>
<evidence type="ECO:0000313" key="7">
    <source>
        <dbReference type="EMBL" id="OQB73524.1"/>
    </source>
</evidence>
<comment type="similarity">
    <text evidence="2 6">Belongs to the DTD family.</text>
</comment>
<dbReference type="SUPFAM" id="SSF69500">
    <property type="entry name" value="DTD-like"/>
    <property type="match status" value="1"/>
</dbReference>
<keyword evidence="6" id="KW-0820">tRNA-binding</keyword>
<dbReference type="HAMAP" id="MF_00518">
    <property type="entry name" value="Deacylase_Dtd"/>
    <property type="match status" value="1"/>
</dbReference>
<accession>A0A1V6C9J1</accession>
<dbReference type="PANTHER" id="PTHR10472">
    <property type="entry name" value="D-TYROSYL-TRNA TYR DEACYLASE"/>
    <property type="match status" value="1"/>
</dbReference>
<proteinExistence type="inferred from homology"/>
<evidence type="ECO:0000256" key="5">
    <source>
        <dbReference type="ARBA" id="ARBA00022801"/>
    </source>
</evidence>
<comment type="function">
    <text evidence="6">An aminoacyl-tRNA editing enzyme that deacylates mischarged D-aminoacyl-tRNAs. Also deacylates mischarged glycyl-tRNA(Ala), protecting cells against glycine mischarging by AlaRS. Acts via tRNA-based rather than protein-based catalysis; rejects L-amino acids rather than detecting D-amino acids in the active site. By recycling D-aminoacyl-tRNA to D-amino acids and free tRNA molecules, this enzyme counteracts the toxicity associated with the formation of D-aminoacyl-tRNA entities in vivo and helps enforce protein L-homochirality.</text>
</comment>
<feature type="short sequence motif" description="Gly-cisPro motif, important for rejection of L-amino acids" evidence="6">
    <location>
        <begin position="138"/>
        <end position="139"/>
    </location>
</feature>
<sequence>MKLVIQRVSHASLEVNGILKGSINKGMVIFVGFGRDDNESMIEPVVRKTLKLRIFSDDKQRMNLSIMDISGDLMIVSQFTLYANTRGGNRPDFLMAMQPSLAEQFFNMFIKSCRSFYSGKIIAGDFGRHMAVEILNDGPVTIILDFDNGKTV</sequence>
<evidence type="ECO:0000256" key="4">
    <source>
        <dbReference type="ARBA" id="ARBA00022490"/>
    </source>
</evidence>
<dbReference type="InterPro" id="IPR023509">
    <property type="entry name" value="DTD-like_sf"/>
</dbReference>
<dbReference type="PANTHER" id="PTHR10472:SF1">
    <property type="entry name" value="D-AMINOACYL-TRNA DEACYLASE 2"/>
    <property type="match status" value="1"/>
</dbReference>
<keyword evidence="6" id="KW-0694">RNA-binding</keyword>
<dbReference type="GO" id="GO:0051500">
    <property type="term" value="F:D-tyrosyl-tRNA(Tyr) deacylase activity"/>
    <property type="evidence" value="ECO:0007669"/>
    <property type="project" value="TreeGrafter"/>
</dbReference>
<keyword evidence="5 6" id="KW-0378">Hydrolase</keyword>
<gene>
    <name evidence="6 7" type="primary">dtd</name>
    <name evidence="7" type="ORF">BWX89_00911</name>
</gene>
<comment type="subcellular location">
    <subcellularLocation>
        <location evidence="1 6">Cytoplasm</location>
    </subcellularLocation>
</comment>
<evidence type="ECO:0000256" key="2">
    <source>
        <dbReference type="ARBA" id="ARBA00009673"/>
    </source>
</evidence>
<reference evidence="7" key="1">
    <citation type="submission" date="2017-02" db="EMBL/GenBank/DDBJ databases">
        <title>Delving into the versatile metabolic prowess of the omnipresent phylum Bacteroidetes.</title>
        <authorList>
            <person name="Nobu M.K."/>
            <person name="Mei R."/>
            <person name="Narihiro T."/>
            <person name="Kuroda K."/>
            <person name="Liu W.-T."/>
        </authorList>
    </citation>
    <scope>NUCLEOTIDE SEQUENCE</scope>
    <source>
        <strain evidence="7">ADurb.Bin131</strain>
    </source>
</reference>
<keyword evidence="4 6" id="KW-0963">Cytoplasm</keyword>
<dbReference type="Gene3D" id="3.50.80.10">
    <property type="entry name" value="D-tyrosyl-tRNA(Tyr) deacylase"/>
    <property type="match status" value="1"/>
</dbReference>
<organism evidence="7">
    <name type="scientific">candidate division TA06 bacterium ADurb.Bin131</name>
    <dbReference type="NCBI Taxonomy" id="1852827"/>
    <lineage>
        <taxon>Bacteria</taxon>
        <taxon>Bacteria division TA06</taxon>
    </lineage>
</organism>
<dbReference type="GO" id="GO:0019478">
    <property type="term" value="P:D-amino acid catabolic process"/>
    <property type="evidence" value="ECO:0007669"/>
    <property type="project" value="UniProtKB-UniRule"/>
</dbReference>
<dbReference type="GO" id="GO:0005737">
    <property type="term" value="C:cytoplasm"/>
    <property type="evidence" value="ECO:0007669"/>
    <property type="project" value="UniProtKB-SubCell"/>
</dbReference>
<protein>
    <recommendedName>
        <fullName evidence="6">D-aminoacyl-tRNA deacylase</fullName>
        <shortName evidence="6">DTD</shortName>
        <ecNumber evidence="6">3.1.1.96</ecNumber>
    </recommendedName>
    <alternativeName>
        <fullName evidence="6">Gly-tRNA(Ala) deacylase</fullName>
        <ecNumber evidence="6">3.1.1.-</ecNumber>
    </alternativeName>
</protein>
<comment type="domain">
    <text evidence="6">A Gly-cisPro motif from one monomer fits into the active site of the other monomer to allow specific chiral rejection of L-amino acids.</text>
</comment>
<dbReference type="EC" id="3.1.1.-" evidence="6"/>
<dbReference type="EC" id="3.1.1.96" evidence="6"/>
<comment type="subunit">
    <text evidence="3 6">Homodimer.</text>
</comment>
<evidence type="ECO:0000256" key="1">
    <source>
        <dbReference type="ARBA" id="ARBA00004496"/>
    </source>
</evidence>